<dbReference type="AlphaFoldDB" id="A0A7X4YPM9"/>
<gene>
    <name evidence="1" type="ORF">GT003_14460</name>
</gene>
<proteinExistence type="predicted"/>
<reference evidence="1 2" key="1">
    <citation type="submission" date="2020-01" db="EMBL/GenBank/DDBJ databases">
        <title>Paenibacillus soybeanensis sp. nov. isolated from the nodules of soybean (Glycine max(L.) Merr).</title>
        <authorList>
            <person name="Wang H."/>
        </authorList>
    </citation>
    <scope>NUCLEOTIDE SEQUENCE [LARGE SCALE GENOMIC DNA]</scope>
    <source>
        <strain evidence="1 2">DSM 23054</strain>
    </source>
</reference>
<name>A0A7X4YPM9_9BACL</name>
<sequence>MKGSLLLLIVLAIGFISGCGSQGKDASSSSADWAYYFVIFNDDIYEILHEEVNPEDIGEQIGEVNKYSDFEGIYSNGFSNRYPEGTKLYRINGVKTSDSIAVGTGDDAYVKARDHGKYGK</sequence>
<dbReference type="RefSeq" id="WP_161698874.1">
    <property type="nucleotide sequence ID" value="NZ_JAAAMU010000006.1"/>
</dbReference>
<protein>
    <submittedName>
        <fullName evidence="1">Uncharacterized protein</fullName>
    </submittedName>
</protein>
<evidence type="ECO:0000313" key="2">
    <source>
        <dbReference type="Proteomes" id="UP000558113"/>
    </source>
</evidence>
<keyword evidence="2" id="KW-1185">Reference proteome</keyword>
<dbReference type="PROSITE" id="PS51257">
    <property type="entry name" value="PROKAR_LIPOPROTEIN"/>
    <property type="match status" value="1"/>
</dbReference>
<evidence type="ECO:0000313" key="1">
    <source>
        <dbReference type="EMBL" id="NBC70198.1"/>
    </source>
</evidence>
<comment type="caution">
    <text evidence="1">The sequence shown here is derived from an EMBL/GenBank/DDBJ whole genome shotgun (WGS) entry which is preliminary data.</text>
</comment>
<accession>A0A7X4YPM9</accession>
<organism evidence="1 2">
    <name type="scientific">Paenibacillus sacheonensis</name>
    <dbReference type="NCBI Taxonomy" id="742054"/>
    <lineage>
        <taxon>Bacteria</taxon>
        <taxon>Bacillati</taxon>
        <taxon>Bacillota</taxon>
        <taxon>Bacilli</taxon>
        <taxon>Bacillales</taxon>
        <taxon>Paenibacillaceae</taxon>
        <taxon>Paenibacillus</taxon>
    </lineage>
</organism>
<dbReference type="Proteomes" id="UP000558113">
    <property type="component" value="Unassembled WGS sequence"/>
</dbReference>
<dbReference type="EMBL" id="JAAAMU010000006">
    <property type="protein sequence ID" value="NBC70198.1"/>
    <property type="molecule type" value="Genomic_DNA"/>
</dbReference>
<dbReference type="OrthoDB" id="2357153at2"/>